<dbReference type="Proteomes" id="UP001393056">
    <property type="component" value="Unassembled WGS sequence"/>
</dbReference>
<dbReference type="PROSITE" id="PS51257">
    <property type="entry name" value="PROKAR_LIPOPROTEIN"/>
    <property type="match status" value="1"/>
</dbReference>
<gene>
    <name evidence="1" type="primary">gldB</name>
    <name evidence="1" type="ORF">AAEO58_00495</name>
</gene>
<sequence length="320" mass="37791">MKQLLFVLVAITLFSCKDDSKVEEAVAKIPIEFKVERFDRVFWTSKPEDLQKVKAQYPYFFPSHIPDSTLINKLKDPLLRELYGEVQMQYPELGKIETDLEKLFAHVQYYFPKNKTPRVITLINEVDTEGRVFYTDTLALISLDCYLGKDHRFYVDFPEFKKPEMERNQILPNLVTSFCYGKIASPTDRTLLSAMIYYGKELYMKDKLIPDYSDADKIGYTDMQIKFCQENEYFMWSNLVENKLLFDSNPKNELRFIKPAPFSRFYIEIDNQTPGRVGQWLGWQIVRSYMENNDDVTLEQLLAMDAKTIFDNSKYKPKKQ</sequence>
<organism evidence="1 2">
    <name type="scientific">Flavobacterium helocola</name>
    <dbReference type="NCBI Taxonomy" id="3139139"/>
    <lineage>
        <taxon>Bacteria</taxon>
        <taxon>Pseudomonadati</taxon>
        <taxon>Bacteroidota</taxon>
        <taxon>Flavobacteriia</taxon>
        <taxon>Flavobacteriales</taxon>
        <taxon>Flavobacteriaceae</taxon>
        <taxon>Flavobacterium</taxon>
    </lineage>
</organism>
<evidence type="ECO:0000313" key="1">
    <source>
        <dbReference type="EMBL" id="MEL1246513.1"/>
    </source>
</evidence>
<dbReference type="InterPro" id="IPR019853">
    <property type="entry name" value="GldB-like"/>
</dbReference>
<accession>A0ABU9I270</accession>
<reference evidence="1 2" key="1">
    <citation type="submission" date="2024-04" db="EMBL/GenBank/DDBJ databases">
        <title>Flavobacterium sp. DGU41 16S ribosomal RNA gene Genome sequencing and assembly.</title>
        <authorList>
            <person name="Park S."/>
        </authorList>
    </citation>
    <scope>NUCLEOTIDE SEQUENCE [LARGE SCALE GENOMIC DNA]</scope>
    <source>
        <strain evidence="1 2">DGU41</strain>
    </source>
</reference>
<evidence type="ECO:0000313" key="2">
    <source>
        <dbReference type="Proteomes" id="UP001393056"/>
    </source>
</evidence>
<dbReference type="Pfam" id="PF25594">
    <property type="entry name" value="GldB_lipo"/>
    <property type="match status" value="1"/>
</dbReference>
<keyword evidence="1" id="KW-0449">Lipoprotein</keyword>
<protein>
    <submittedName>
        <fullName evidence="1">Gliding motility lipoprotein GldB</fullName>
    </submittedName>
</protein>
<dbReference type="NCBIfam" id="TIGR03514">
    <property type="entry name" value="GldB_lipo"/>
    <property type="match status" value="1"/>
</dbReference>
<name>A0ABU9I270_9FLAO</name>
<keyword evidence="2" id="KW-1185">Reference proteome</keyword>
<dbReference type="EMBL" id="JBBYHT010000001">
    <property type="protein sequence ID" value="MEL1246513.1"/>
    <property type="molecule type" value="Genomic_DNA"/>
</dbReference>
<proteinExistence type="predicted"/>
<comment type="caution">
    <text evidence="1">The sequence shown here is derived from an EMBL/GenBank/DDBJ whole genome shotgun (WGS) entry which is preliminary data.</text>
</comment>
<dbReference type="RefSeq" id="WP_341681041.1">
    <property type="nucleotide sequence ID" value="NZ_JBBYHT010000001.1"/>
</dbReference>